<protein>
    <submittedName>
        <fullName evidence="2">Uncharacterized protein</fullName>
    </submittedName>
</protein>
<accession>A0A5A8CIX8</accession>
<comment type="caution">
    <text evidence="2">The sequence shown here is derived from an EMBL/GenBank/DDBJ whole genome shotgun (WGS) entry which is preliminary data.</text>
</comment>
<proteinExistence type="predicted"/>
<keyword evidence="3" id="KW-1185">Reference proteome</keyword>
<feature type="region of interest" description="Disordered" evidence="1">
    <location>
        <begin position="633"/>
        <end position="680"/>
    </location>
</feature>
<feature type="compositionally biased region" description="Low complexity" evidence="1">
    <location>
        <begin position="499"/>
        <end position="537"/>
    </location>
</feature>
<evidence type="ECO:0000313" key="3">
    <source>
        <dbReference type="Proteomes" id="UP000323011"/>
    </source>
</evidence>
<evidence type="ECO:0000256" key="1">
    <source>
        <dbReference type="SAM" id="MobiDB-lite"/>
    </source>
</evidence>
<dbReference type="EMBL" id="VLTN01000018">
    <property type="protein sequence ID" value="KAA0153023.1"/>
    <property type="molecule type" value="Genomic_DNA"/>
</dbReference>
<dbReference type="Proteomes" id="UP000323011">
    <property type="component" value="Unassembled WGS sequence"/>
</dbReference>
<feature type="region of interest" description="Disordered" evidence="1">
    <location>
        <begin position="489"/>
        <end position="537"/>
    </location>
</feature>
<sequence length="680" mass="72050">MVQAVWCLRPGKAEPTIAETKTLTYLIANGSYKGEVEDLTPAGARQLLASCAVVGTEKPAGGSAARSVATEATAARSLAVSRRASRARLSTAGSEAVAEHAEASSPLVRTRLDPNQTICAVLKDDDWVEVELAHEVPLASDGKLDTPEFHCDGFERSAAAAIRREERRISAALREEAIQRDQRLALAKRDEIAHMLFDVHLGEPDATAAQAMFDTDWAQVRNAKSIIVEGEEKVVIDVCCKHYVAMRDVFRFYSNMMGAGTSTGNSFSMDQNEFMAIILDSRFPLHGVNPAAVFALACTGERTMISDPSVRMSRAQFLDGLLTLAGEVSGHVTARLYGRGATPQPALSAAGTAEVFETIVEPAAANAMTSTTVRKMLRCADTMDTLFPALDHIQALFEEFCDGFDEPGEDELQAARMKQAAGQAVQLPQEEPIMSIHAWFTALEAIGILDRNLGRDPSGRKTHQLRQGPGEDILSVKEASLAFFLAQSEDEGAPPPDAAPAVPTAVEGPDGAGGPATDAGASESGTAATGAGAAAGDAGDGLAEMDFSEFVEALAHASLAKWEDPEEPLSAKLSRIIDAADLRREAAKVEAAMAEERSHQILEVPLFSTMGNSSALARREDVRAGMIARRNARQAEAMASRPPQMGPGVADGLRRTPAHSRAMSSASLGRGGGPAGAKPR</sequence>
<name>A0A5A8CIX8_CAFRO</name>
<dbReference type="AlphaFoldDB" id="A0A5A8CIX8"/>
<reference evidence="2 3" key="1">
    <citation type="submission" date="2019-07" db="EMBL/GenBank/DDBJ databases">
        <title>Genomes of Cafeteria roenbergensis.</title>
        <authorList>
            <person name="Fischer M.G."/>
            <person name="Hackl T."/>
            <person name="Roman M."/>
        </authorList>
    </citation>
    <scope>NUCLEOTIDE SEQUENCE [LARGE SCALE GENOMIC DNA]</scope>
    <source>
        <strain evidence="2 3">BVI</strain>
    </source>
</reference>
<organism evidence="2 3">
    <name type="scientific">Cafeteria roenbergensis</name>
    <name type="common">Marine flagellate</name>
    <dbReference type="NCBI Taxonomy" id="33653"/>
    <lineage>
        <taxon>Eukaryota</taxon>
        <taxon>Sar</taxon>
        <taxon>Stramenopiles</taxon>
        <taxon>Bigyra</taxon>
        <taxon>Opalozoa</taxon>
        <taxon>Bicosoecida</taxon>
        <taxon>Cafeteriaceae</taxon>
        <taxon>Cafeteria</taxon>
    </lineage>
</organism>
<feature type="compositionally biased region" description="Gly residues" evidence="1">
    <location>
        <begin position="669"/>
        <end position="680"/>
    </location>
</feature>
<evidence type="ECO:0000313" key="2">
    <source>
        <dbReference type="EMBL" id="KAA0153023.1"/>
    </source>
</evidence>
<gene>
    <name evidence="2" type="ORF">FNF29_03543</name>
</gene>